<dbReference type="EMBL" id="BMHO01000001">
    <property type="protein sequence ID" value="GGD39221.1"/>
    <property type="molecule type" value="Genomic_DNA"/>
</dbReference>
<evidence type="ECO:0000313" key="3">
    <source>
        <dbReference type="Proteomes" id="UP000633205"/>
    </source>
</evidence>
<dbReference type="Pfam" id="PF00497">
    <property type="entry name" value="SBP_bac_3"/>
    <property type="match status" value="1"/>
</dbReference>
<evidence type="ECO:0000259" key="1">
    <source>
        <dbReference type="Pfam" id="PF00497"/>
    </source>
</evidence>
<reference evidence="2" key="1">
    <citation type="journal article" date="2014" name="Int. J. Syst. Evol. Microbiol.">
        <title>Complete genome sequence of Corynebacterium casei LMG S-19264T (=DSM 44701T), isolated from a smear-ripened cheese.</title>
        <authorList>
            <consortium name="US DOE Joint Genome Institute (JGI-PGF)"/>
            <person name="Walter F."/>
            <person name="Albersmeier A."/>
            <person name="Kalinowski J."/>
            <person name="Ruckert C."/>
        </authorList>
    </citation>
    <scope>NUCLEOTIDE SEQUENCE</scope>
    <source>
        <strain evidence="2">CGMCC 1.15152</strain>
    </source>
</reference>
<dbReference type="Gene3D" id="3.40.190.10">
    <property type="entry name" value="Periplasmic binding protein-like II"/>
    <property type="match status" value="1"/>
</dbReference>
<dbReference type="SUPFAM" id="SSF53850">
    <property type="entry name" value="Periplasmic binding protein-like II"/>
    <property type="match status" value="1"/>
</dbReference>
<evidence type="ECO:0000313" key="2">
    <source>
        <dbReference type="EMBL" id="GGD39221.1"/>
    </source>
</evidence>
<comment type="caution">
    <text evidence="2">The sequence shown here is derived from an EMBL/GenBank/DDBJ whole genome shotgun (WGS) entry which is preliminary data.</text>
</comment>
<proteinExistence type="predicted"/>
<dbReference type="InterPro" id="IPR001638">
    <property type="entry name" value="Solute-binding_3/MltF_N"/>
</dbReference>
<protein>
    <submittedName>
        <fullName evidence="2">ABC transporter substrate-binding protein</fullName>
    </submittedName>
</protein>
<gene>
    <name evidence="2" type="ORF">GCM10010915_19960</name>
</gene>
<dbReference type="AlphaFoldDB" id="A0A916YDI5"/>
<name>A0A916YDI5_9MICO</name>
<feature type="domain" description="Solute-binding protein family 3/N-terminal" evidence="1">
    <location>
        <begin position="33"/>
        <end position="101"/>
    </location>
</feature>
<sequence length="147" mass="15446">MALVMSFTALTACASIPADPDGTLEQIRDTGVLRVGASPAAPLVDTSGSEPRGILPETVRDYAASLGVDVTWSVDSEERLVAALERDEVDLVIGGITDASPWSSRAGITRSYPSLAPNGSDPISMLVPMGENALLVSLEEYLDEVTR</sequence>
<reference evidence="2" key="2">
    <citation type="submission" date="2020-09" db="EMBL/GenBank/DDBJ databases">
        <authorList>
            <person name="Sun Q."/>
            <person name="Zhou Y."/>
        </authorList>
    </citation>
    <scope>NUCLEOTIDE SEQUENCE</scope>
    <source>
        <strain evidence="2">CGMCC 1.15152</strain>
    </source>
</reference>
<dbReference type="Proteomes" id="UP000633205">
    <property type="component" value="Unassembled WGS sequence"/>
</dbReference>
<organism evidence="2 3">
    <name type="scientific">Microbacterium faecale</name>
    <dbReference type="NCBI Taxonomy" id="1804630"/>
    <lineage>
        <taxon>Bacteria</taxon>
        <taxon>Bacillati</taxon>
        <taxon>Actinomycetota</taxon>
        <taxon>Actinomycetes</taxon>
        <taxon>Micrococcales</taxon>
        <taxon>Microbacteriaceae</taxon>
        <taxon>Microbacterium</taxon>
    </lineage>
</organism>
<accession>A0A916YDI5</accession>
<keyword evidence="3" id="KW-1185">Reference proteome</keyword>